<proteinExistence type="predicted"/>
<sequence>MGSLLDDAKSETWFVDALNGSGLLPRGLSDTTMDCLLNLDNDNDLEAPTEADHNREVKNVAHEVHYSMPDSPIVETSSSFGSSSSSPSMSNLPPIRVRVEDQKNGMEEKFAQMSFAHSGLQKQDDGLVVHSVASSENSSRISSDDERSDHGNPVRLRKPPLPLQPVHHKAGTAYNLPSPDSVASDSSIASASSLSKPMYYQDQVVAAHRESRGPTSPNTRSEIPIPSSQIQDQTYVLPPQSDQQQQQQQFVHASMHYIPHPATNPVPISSYYHQMYAPQPQQLHHPTDPQYPVYVMPVTQTQPFMSMQSNMVDTSTVVASSRPLTPPTPTVVAASAAYKDSIPPIYPTKTATQAKSETPASVYRTAVTSTPALVQIPANQFQQQYVGYSQLQHPSQSIAVASGAAANYGCEYANPAHEQVYYASHQAGPLPSQYQSMTPAAAVVALADASKQMPADGTMQQIRTSQAL</sequence>
<reference evidence="2" key="1">
    <citation type="journal article" date="2023" name="G3 (Bethesda)">
        <title>Genome assembly and association tests identify interacting loci associated with vigor, precocity, and sex in interspecific pistachio rootstocks.</title>
        <authorList>
            <person name="Palmer W."/>
            <person name="Jacygrad E."/>
            <person name="Sagayaradj S."/>
            <person name="Cavanaugh K."/>
            <person name="Han R."/>
            <person name="Bertier L."/>
            <person name="Beede B."/>
            <person name="Kafkas S."/>
            <person name="Golino D."/>
            <person name="Preece J."/>
            <person name="Michelmore R."/>
        </authorList>
    </citation>
    <scope>NUCLEOTIDE SEQUENCE [LARGE SCALE GENOMIC DNA]</scope>
</reference>
<protein>
    <submittedName>
        <fullName evidence="1">Uncharacterized protein</fullName>
    </submittedName>
</protein>
<gene>
    <name evidence="1" type="ORF">Patl1_19209</name>
</gene>
<dbReference type="EMBL" id="CM047898">
    <property type="protein sequence ID" value="KAJ0106205.1"/>
    <property type="molecule type" value="Genomic_DNA"/>
</dbReference>
<comment type="caution">
    <text evidence="1">The sequence shown here is derived from an EMBL/GenBank/DDBJ whole genome shotgun (WGS) entry which is preliminary data.</text>
</comment>
<keyword evidence="2" id="KW-1185">Reference proteome</keyword>
<name>A0ACC1C2B7_9ROSI</name>
<evidence type="ECO:0000313" key="2">
    <source>
        <dbReference type="Proteomes" id="UP001164250"/>
    </source>
</evidence>
<organism evidence="1 2">
    <name type="scientific">Pistacia atlantica</name>
    <dbReference type="NCBI Taxonomy" id="434234"/>
    <lineage>
        <taxon>Eukaryota</taxon>
        <taxon>Viridiplantae</taxon>
        <taxon>Streptophyta</taxon>
        <taxon>Embryophyta</taxon>
        <taxon>Tracheophyta</taxon>
        <taxon>Spermatophyta</taxon>
        <taxon>Magnoliopsida</taxon>
        <taxon>eudicotyledons</taxon>
        <taxon>Gunneridae</taxon>
        <taxon>Pentapetalae</taxon>
        <taxon>rosids</taxon>
        <taxon>malvids</taxon>
        <taxon>Sapindales</taxon>
        <taxon>Anacardiaceae</taxon>
        <taxon>Pistacia</taxon>
    </lineage>
</organism>
<dbReference type="Proteomes" id="UP001164250">
    <property type="component" value="Chromosome 2"/>
</dbReference>
<accession>A0ACC1C2B7</accession>
<evidence type="ECO:0000313" key="1">
    <source>
        <dbReference type="EMBL" id="KAJ0106205.1"/>
    </source>
</evidence>